<sequence length="133" mass="13345">MNHVESLQHKTPFKGAAIPYRPKVSSCQSSGSAVLFSSGSETPPGPILSQASGRSTCLDANSEVGHSGSGIICPTSAGQSGLLIQCASQHSASTLRPISPIGLQPGPAETSAAACATLFHSIPLPSVSPPLLA</sequence>
<organism evidence="1 2">
    <name type="scientific">Protopolystoma xenopodis</name>
    <dbReference type="NCBI Taxonomy" id="117903"/>
    <lineage>
        <taxon>Eukaryota</taxon>
        <taxon>Metazoa</taxon>
        <taxon>Spiralia</taxon>
        <taxon>Lophotrochozoa</taxon>
        <taxon>Platyhelminthes</taxon>
        <taxon>Monogenea</taxon>
        <taxon>Polyopisthocotylea</taxon>
        <taxon>Polystomatidea</taxon>
        <taxon>Polystomatidae</taxon>
        <taxon>Protopolystoma</taxon>
    </lineage>
</organism>
<accession>A0A3S4ZV60</accession>
<keyword evidence="2" id="KW-1185">Reference proteome</keyword>
<evidence type="ECO:0000313" key="1">
    <source>
        <dbReference type="EMBL" id="VEL12828.1"/>
    </source>
</evidence>
<protein>
    <submittedName>
        <fullName evidence="1">Uncharacterized protein</fullName>
    </submittedName>
</protein>
<dbReference type="AlphaFoldDB" id="A0A3S4ZV60"/>
<dbReference type="EMBL" id="CAAALY010015968">
    <property type="protein sequence ID" value="VEL12828.1"/>
    <property type="molecule type" value="Genomic_DNA"/>
</dbReference>
<evidence type="ECO:0000313" key="2">
    <source>
        <dbReference type="Proteomes" id="UP000784294"/>
    </source>
</evidence>
<reference evidence="1" key="1">
    <citation type="submission" date="2018-11" db="EMBL/GenBank/DDBJ databases">
        <authorList>
            <consortium name="Pathogen Informatics"/>
        </authorList>
    </citation>
    <scope>NUCLEOTIDE SEQUENCE</scope>
</reference>
<proteinExistence type="predicted"/>
<feature type="non-terminal residue" evidence="1">
    <location>
        <position position="1"/>
    </location>
</feature>
<gene>
    <name evidence="1" type="ORF">PXEA_LOCUS6268</name>
</gene>
<name>A0A3S4ZV60_9PLAT</name>
<dbReference type="Proteomes" id="UP000784294">
    <property type="component" value="Unassembled WGS sequence"/>
</dbReference>
<comment type="caution">
    <text evidence="1">The sequence shown here is derived from an EMBL/GenBank/DDBJ whole genome shotgun (WGS) entry which is preliminary data.</text>
</comment>